<evidence type="ECO:0000256" key="6">
    <source>
        <dbReference type="RuleBase" id="RU364060"/>
    </source>
</evidence>
<sequence>MLNRELQLHILELADVPVELPSQYARRVEDISLIFKNLHHLLNSLRPHQGRATLIHLLESQIQHRKQAVEDIKRYGSGTLIEVFRVIEMKSLTSGYVAFENVLLTNKNNVATVLGGEKKRRNCLRRLLEHWMAISL</sequence>
<comment type="subunit">
    <text evidence="6">Component of the Mediator complex.</text>
</comment>
<proteinExistence type="inferred from homology"/>
<dbReference type="Gene3D" id="6.10.140.200">
    <property type="match status" value="1"/>
</dbReference>
<keyword evidence="5 6" id="KW-0539">Nucleus</keyword>
<keyword evidence="4 6" id="KW-0804">Transcription</keyword>
<dbReference type="InterPro" id="IPR044888">
    <property type="entry name" value="Mediatior_Med7_sf"/>
</dbReference>
<protein>
    <recommendedName>
        <fullName evidence="6">Mediator of RNA polymerase II transcription subunit 7</fullName>
    </recommendedName>
</protein>
<accession>A0A834H0Y8</accession>
<keyword evidence="6" id="KW-0010">Activator</keyword>
<dbReference type="InterPro" id="IPR037212">
    <property type="entry name" value="Med7/Med21-like"/>
</dbReference>
<dbReference type="InterPro" id="IPR009244">
    <property type="entry name" value="Mediatior_Med7"/>
</dbReference>
<dbReference type="OrthoDB" id="10253553at2759"/>
<dbReference type="AlphaFoldDB" id="A0A834H0Y8"/>
<comment type="similarity">
    <text evidence="2 6">Belongs to the Mediator complex subunit 7 family.</text>
</comment>
<dbReference type="PANTHER" id="PTHR21428">
    <property type="entry name" value="MEDIATOR OF RNA POLYMERASE II TRANSCRIPTION SUBUNIT 7"/>
    <property type="match status" value="1"/>
</dbReference>
<comment type="function">
    <text evidence="6">Component of the Mediator complex, a coactivator involved in the regulated transcription of nearly all RNA polymerase II-dependent genes. Mediator functions as a bridge to convey information from gene-specific regulatory proteins to the basal RNA polymerase II transcription machinery.</text>
</comment>
<dbReference type="Proteomes" id="UP000626092">
    <property type="component" value="Unassembled WGS sequence"/>
</dbReference>
<dbReference type="SUPFAM" id="SSF140718">
    <property type="entry name" value="Mediator hinge subcomplex-like"/>
    <property type="match status" value="1"/>
</dbReference>
<evidence type="ECO:0000256" key="5">
    <source>
        <dbReference type="ARBA" id="ARBA00023242"/>
    </source>
</evidence>
<dbReference type="GO" id="GO:0006357">
    <property type="term" value="P:regulation of transcription by RNA polymerase II"/>
    <property type="evidence" value="ECO:0007669"/>
    <property type="project" value="InterPro"/>
</dbReference>
<evidence type="ECO:0000256" key="3">
    <source>
        <dbReference type="ARBA" id="ARBA00023015"/>
    </source>
</evidence>
<dbReference type="GO" id="GO:0016592">
    <property type="term" value="C:mediator complex"/>
    <property type="evidence" value="ECO:0007669"/>
    <property type="project" value="InterPro"/>
</dbReference>
<dbReference type="EMBL" id="WJXA01000004">
    <property type="protein sequence ID" value="KAF7145507.1"/>
    <property type="molecule type" value="Genomic_DNA"/>
</dbReference>
<dbReference type="GO" id="GO:0070847">
    <property type="term" value="C:core mediator complex"/>
    <property type="evidence" value="ECO:0007669"/>
    <property type="project" value="TreeGrafter"/>
</dbReference>
<keyword evidence="8" id="KW-1185">Reference proteome</keyword>
<evidence type="ECO:0000256" key="2">
    <source>
        <dbReference type="ARBA" id="ARBA00009994"/>
    </source>
</evidence>
<evidence type="ECO:0000313" key="8">
    <source>
        <dbReference type="Proteomes" id="UP000626092"/>
    </source>
</evidence>
<evidence type="ECO:0000256" key="1">
    <source>
        <dbReference type="ARBA" id="ARBA00004123"/>
    </source>
</evidence>
<comment type="subcellular location">
    <subcellularLocation>
        <location evidence="1 6">Nucleus</location>
    </subcellularLocation>
</comment>
<dbReference type="GO" id="GO:0003712">
    <property type="term" value="F:transcription coregulator activity"/>
    <property type="evidence" value="ECO:0007669"/>
    <property type="project" value="InterPro"/>
</dbReference>
<name>A0A834H0Y8_RHOSS</name>
<gene>
    <name evidence="7" type="ORF">RHSIM_Rhsim04G0093300</name>
</gene>
<dbReference type="PANTHER" id="PTHR21428:SF11">
    <property type="entry name" value="MEDIATOR OF RNA POLYMERASE II TRANSCRIPTION SUBUNIT 7"/>
    <property type="match status" value="1"/>
</dbReference>
<keyword evidence="3 6" id="KW-0805">Transcription regulation</keyword>
<organism evidence="7 8">
    <name type="scientific">Rhododendron simsii</name>
    <name type="common">Sims's rhododendron</name>
    <dbReference type="NCBI Taxonomy" id="118357"/>
    <lineage>
        <taxon>Eukaryota</taxon>
        <taxon>Viridiplantae</taxon>
        <taxon>Streptophyta</taxon>
        <taxon>Embryophyta</taxon>
        <taxon>Tracheophyta</taxon>
        <taxon>Spermatophyta</taxon>
        <taxon>Magnoliopsida</taxon>
        <taxon>eudicotyledons</taxon>
        <taxon>Gunneridae</taxon>
        <taxon>Pentapetalae</taxon>
        <taxon>asterids</taxon>
        <taxon>Ericales</taxon>
        <taxon>Ericaceae</taxon>
        <taxon>Ericoideae</taxon>
        <taxon>Rhodoreae</taxon>
        <taxon>Rhododendron</taxon>
    </lineage>
</organism>
<evidence type="ECO:0000256" key="4">
    <source>
        <dbReference type="ARBA" id="ARBA00023163"/>
    </source>
</evidence>
<dbReference type="Pfam" id="PF05983">
    <property type="entry name" value="Med7"/>
    <property type="match status" value="1"/>
</dbReference>
<reference evidence="7" key="1">
    <citation type="submission" date="2019-11" db="EMBL/GenBank/DDBJ databases">
        <authorList>
            <person name="Liu Y."/>
            <person name="Hou J."/>
            <person name="Li T.-Q."/>
            <person name="Guan C.-H."/>
            <person name="Wu X."/>
            <person name="Wu H.-Z."/>
            <person name="Ling F."/>
            <person name="Zhang R."/>
            <person name="Shi X.-G."/>
            <person name="Ren J.-P."/>
            <person name="Chen E.-F."/>
            <person name="Sun J.-M."/>
        </authorList>
    </citation>
    <scope>NUCLEOTIDE SEQUENCE</scope>
    <source>
        <strain evidence="7">Adult_tree_wgs_1</strain>
        <tissue evidence="7">Leaves</tissue>
    </source>
</reference>
<comment type="caution">
    <text evidence="7">The sequence shown here is derived from an EMBL/GenBank/DDBJ whole genome shotgun (WGS) entry which is preliminary data.</text>
</comment>
<evidence type="ECO:0000313" key="7">
    <source>
        <dbReference type="EMBL" id="KAF7145507.1"/>
    </source>
</evidence>